<evidence type="ECO:0000313" key="2">
    <source>
        <dbReference type="Proteomes" id="UP000671873"/>
    </source>
</evidence>
<sequence length="123" mass="14314">MRVMICSVIDLDPYSKGLSLCKQLNQAIVKIFDGFEFLRHVFELIEVTDETLSLIFFDNSFEEFFDVFVEPRTRFLLDSVHTDLMSVDGFDVILPLFEPLHIDLSFFESRIGLHRSTAWSSAR</sequence>
<keyword evidence="2" id="KW-1185">Reference proteome</keyword>
<accession>A0A858MSV7</accession>
<proteinExistence type="predicted"/>
<dbReference type="Proteomes" id="UP000671873">
    <property type="component" value="Segment"/>
</dbReference>
<reference evidence="1 2" key="1">
    <citation type="submission" date="2020-03" db="EMBL/GenBank/DDBJ databases">
        <authorList>
            <person name="Holtappels D."/>
            <person name="Bomans J.P.J."/>
            <person name="Lavigne R."/>
            <person name="Wagemans J."/>
        </authorList>
    </citation>
    <scope>NUCLEOTIDE SEQUENCE [LARGE SCALE GENOMIC DNA]</scope>
    <source>
        <strain evidence="1 2">OLIVR5</strain>
    </source>
</reference>
<protein>
    <submittedName>
        <fullName evidence="1">Uncharacterized protein</fullName>
    </submittedName>
</protein>
<dbReference type="EMBL" id="MT234342">
    <property type="protein sequence ID" value="QIW87857.1"/>
    <property type="molecule type" value="Genomic_DNA"/>
</dbReference>
<name>A0A858MSV7_9CAUD</name>
<evidence type="ECO:0000313" key="1">
    <source>
        <dbReference type="EMBL" id="QIW87857.1"/>
    </source>
</evidence>
<organism evidence="1 2">
    <name type="scientific">Agrobacterium phage OLIVR5</name>
    <dbReference type="NCBI Taxonomy" id="2723773"/>
    <lineage>
        <taxon>Viruses</taxon>
        <taxon>Duplodnaviria</taxon>
        <taxon>Heunggongvirae</taxon>
        <taxon>Uroviricota</taxon>
        <taxon>Caudoviricetes</taxon>
        <taxon>Pootjesviridae</taxon>
        <taxon>Heverleevirus</taxon>
        <taxon>Heverleevirus OLIVR5</taxon>
    </lineage>
</organism>
<gene>
    <name evidence="1" type="ORF">Ab1vBOLIVR5_gp209</name>
</gene>